<evidence type="ECO:0000256" key="1">
    <source>
        <dbReference type="ARBA" id="ARBA00022723"/>
    </source>
</evidence>
<dbReference type="Gene3D" id="1.10.220.160">
    <property type="match status" value="1"/>
</dbReference>
<dbReference type="CDD" id="cd20071">
    <property type="entry name" value="SET_SMYD"/>
    <property type="match status" value="1"/>
</dbReference>
<gene>
    <name evidence="7" type="ORF">NEZAVI_LOCUS9606</name>
</gene>
<dbReference type="Proteomes" id="UP001152798">
    <property type="component" value="Chromosome 4"/>
</dbReference>
<dbReference type="GO" id="GO:0008170">
    <property type="term" value="F:N-methyltransferase activity"/>
    <property type="evidence" value="ECO:0007669"/>
    <property type="project" value="UniProtKB-ARBA"/>
</dbReference>
<dbReference type="InterPro" id="IPR053010">
    <property type="entry name" value="SET_SmydA-8"/>
</dbReference>
<dbReference type="InterPro" id="IPR001214">
    <property type="entry name" value="SET_dom"/>
</dbReference>
<dbReference type="OrthoDB" id="5952526at2759"/>
<dbReference type="PROSITE" id="PS50865">
    <property type="entry name" value="ZF_MYND_2"/>
    <property type="match status" value="1"/>
</dbReference>
<dbReference type="Pfam" id="PF00856">
    <property type="entry name" value="SET"/>
    <property type="match status" value="1"/>
</dbReference>
<keyword evidence="2 4" id="KW-0863">Zinc-finger</keyword>
<evidence type="ECO:0000313" key="8">
    <source>
        <dbReference type="Proteomes" id="UP001152798"/>
    </source>
</evidence>
<dbReference type="PANTHER" id="PTHR46455:SF4">
    <property type="entry name" value="GH11294P"/>
    <property type="match status" value="1"/>
</dbReference>
<evidence type="ECO:0008006" key="9">
    <source>
        <dbReference type="Google" id="ProtNLM"/>
    </source>
</evidence>
<accession>A0A9P0MLI0</accession>
<evidence type="ECO:0000256" key="4">
    <source>
        <dbReference type="PROSITE-ProRule" id="PRU00134"/>
    </source>
</evidence>
<organism evidence="7 8">
    <name type="scientific">Nezara viridula</name>
    <name type="common">Southern green stink bug</name>
    <name type="synonym">Cimex viridulus</name>
    <dbReference type="NCBI Taxonomy" id="85310"/>
    <lineage>
        <taxon>Eukaryota</taxon>
        <taxon>Metazoa</taxon>
        <taxon>Ecdysozoa</taxon>
        <taxon>Arthropoda</taxon>
        <taxon>Hexapoda</taxon>
        <taxon>Insecta</taxon>
        <taxon>Pterygota</taxon>
        <taxon>Neoptera</taxon>
        <taxon>Paraneoptera</taxon>
        <taxon>Hemiptera</taxon>
        <taxon>Heteroptera</taxon>
        <taxon>Panheteroptera</taxon>
        <taxon>Pentatomomorpha</taxon>
        <taxon>Pentatomoidea</taxon>
        <taxon>Pentatomidae</taxon>
        <taxon>Pentatominae</taxon>
        <taxon>Nezara</taxon>
    </lineage>
</organism>
<keyword evidence="1" id="KW-0479">Metal-binding</keyword>
<evidence type="ECO:0000256" key="2">
    <source>
        <dbReference type="ARBA" id="ARBA00022771"/>
    </source>
</evidence>
<keyword evidence="3" id="KW-0862">Zinc</keyword>
<dbReference type="SUPFAM" id="SSF82199">
    <property type="entry name" value="SET domain"/>
    <property type="match status" value="1"/>
</dbReference>
<evidence type="ECO:0000256" key="3">
    <source>
        <dbReference type="ARBA" id="ARBA00022833"/>
    </source>
</evidence>
<proteinExistence type="predicted"/>
<dbReference type="Pfam" id="PF01753">
    <property type="entry name" value="zf-MYND"/>
    <property type="match status" value="1"/>
</dbReference>
<sequence length="529" mass="58894">MLEPVTCKLCGKQSKQKCAGCLSVSYCSREHQKLDWSSHKNACCSFTINEVAGMGRCLTARREIRVGEVVLRERPLASGPPQVTGPVCLGCLNGLQGPGVDCPRCGWPMCSSACAASPGHRPECHWAQVKRKEKVKISNFTTPHPTYACITPLRLLYAKHTDSKLWAKISSLESHPEERKKDGKWEQERFAVAKLLRRFYKLEEEVTEDEILEICGIIQINGHEVPLSEPGTISLYWKGSLLEHNCRPNCSKSFTESGDLLIRAAVAISRGERLSICYTDALWGSPSRMIHLQQTKYFQCRCKRCSDVTEFGTYFSAISCTDSDCKGKLLPPSFFNLGSNWSCSKCSSSVDESRVTEVLSKVAVQLVEVDKKSATSCKNFLQSTRDLLPENHFQRVEVKLALVQLIGQSSGGLATVSDEWLTIKESLARELIALSALLFPAECRLRGVVYFELHAAVAERARREASRGGDTSVPEHLLETRNYLESSISQLKYEPQSLPEGKICKQGIQNLKDLDKLLQAMNVSTFSSL</sequence>
<dbReference type="GO" id="GO:0008276">
    <property type="term" value="F:protein methyltransferase activity"/>
    <property type="evidence" value="ECO:0007669"/>
    <property type="project" value="UniProtKB-ARBA"/>
</dbReference>
<dbReference type="InterPro" id="IPR046341">
    <property type="entry name" value="SET_dom_sf"/>
</dbReference>
<dbReference type="InterPro" id="IPR002893">
    <property type="entry name" value="Znf_MYND"/>
</dbReference>
<dbReference type="PANTHER" id="PTHR46455">
    <property type="entry name" value="SET AND MYND DOMAIN CONTAINING, ARTHROPOD-SPECIFIC, MEMBER 4, ISOFORM A"/>
    <property type="match status" value="1"/>
</dbReference>
<feature type="domain" description="SET" evidence="5">
    <location>
        <begin position="44"/>
        <end position="279"/>
    </location>
</feature>
<evidence type="ECO:0000259" key="6">
    <source>
        <dbReference type="PROSITE" id="PS50865"/>
    </source>
</evidence>
<dbReference type="PROSITE" id="PS50280">
    <property type="entry name" value="SET"/>
    <property type="match status" value="1"/>
</dbReference>
<keyword evidence="8" id="KW-1185">Reference proteome</keyword>
<dbReference type="GO" id="GO:0008757">
    <property type="term" value="F:S-adenosylmethionine-dependent methyltransferase activity"/>
    <property type="evidence" value="ECO:0007669"/>
    <property type="project" value="UniProtKB-ARBA"/>
</dbReference>
<evidence type="ECO:0000259" key="5">
    <source>
        <dbReference type="PROSITE" id="PS50280"/>
    </source>
</evidence>
<dbReference type="Gene3D" id="2.170.270.10">
    <property type="entry name" value="SET domain"/>
    <property type="match status" value="1"/>
</dbReference>
<evidence type="ECO:0000313" key="7">
    <source>
        <dbReference type="EMBL" id="CAH1400343.1"/>
    </source>
</evidence>
<protein>
    <recommendedName>
        <fullName evidence="9">Protein msta</fullName>
    </recommendedName>
</protein>
<feature type="domain" description="MYND-type" evidence="6">
    <location>
        <begin position="7"/>
        <end position="43"/>
    </location>
</feature>
<reference evidence="7" key="1">
    <citation type="submission" date="2022-01" db="EMBL/GenBank/DDBJ databases">
        <authorList>
            <person name="King R."/>
        </authorList>
    </citation>
    <scope>NUCLEOTIDE SEQUENCE</scope>
</reference>
<dbReference type="SUPFAM" id="SSF144232">
    <property type="entry name" value="HIT/MYND zinc finger-like"/>
    <property type="match status" value="1"/>
</dbReference>
<dbReference type="EMBL" id="OV725080">
    <property type="protein sequence ID" value="CAH1400343.1"/>
    <property type="molecule type" value="Genomic_DNA"/>
</dbReference>
<dbReference type="Gene3D" id="6.10.140.2220">
    <property type="match status" value="2"/>
</dbReference>
<dbReference type="GO" id="GO:0008270">
    <property type="term" value="F:zinc ion binding"/>
    <property type="evidence" value="ECO:0007669"/>
    <property type="project" value="UniProtKB-KW"/>
</dbReference>
<name>A0A9P0MLI0_NEZVI</name>
<dbReference type="AlphaFoldDB" id="A0A9P0MLI0"/>